<feature type="non-terminal residue" evidence="1">
    <location>
        <position position="1"/>
    </location>
</feature>
<feature type="non-terminal residue" evidence="1">
    <location>
        <position position="654"/>
    </location>
</feature>
<protein>
    <submittedName>
        <fullName evidence="1">Uncharacterized protein</fullName>
    </submittedName>
</protein>
<comment type="caution">
    <text evidence="1">The sequence shown here is derived from an EMBL/GenBank/DDBJ whole genome shotgun (WGS) entry which is preliminary data.</text>
</comment>
<evidence type="ECO:0000313" key="1">
    <source>
        <dbReference type="EMBL" id="KAI3373705.1"/>
    </source>
</evidence>
<reference evidence="1" key="1">
    <citation type="submission" date="2022-04" db="EMBL/GenBank/DDBJ databases">
        <title>Jade perch genome.</title>
        <authorList>
            <person name="Chao B."/>
        </authorList>
    </citation>
    <scope>NUCLEOTIDE SEQUENCE</scope>
    <source>
        <strain evidence="1">CB-2022</strain>
    </source>
</reference>
<proteinExistence type="predicted"/>
<name>A0ACB8X1F6_9TELE</name>
<dbReference type="EMBL" id="CM041534">
    <property type="protein sequence ID" value="KAI3373705.1"/>
    <property type="molecule type" value="Genomic_DNA"/>
</dbReference>
<evidence type="ECO:0000313" key="2">
    <source>
        <dbReference type="Proteomes" id="UP000831701"/>
    </source>
</evidence>
<gene>
    <name evidence="1" type="ORF">L3Q82_022298</name>
</gene>
<accession>A0ACB8X1F6</accession>
<dbReference type="Proteomes" id="UP000831701">
    <property type="component" value="Chromosome 4"/>
</dbReference>
<keyword evidence="2" id="KW-1185">Reference proteome</keyword>
<organism evidence="1 2">
    <name type="scientific">Scortum barcoo</name>
    <name type="common">barcoo grunter</name>
    <dbReference type="NCBI Taxonomy" id="214431"/>
    <lineage>
        <taxon>Eukaryota</taxon>
        <taxon>Metazoa</taxon>
        <taxon>Chordata</taxon>
        <taxon>Craniata</taxon>
        <taxon>Vertebrata</taxon>
        <taxon>Euteleostomi</taxon>
        <taxon>Actinopterygii</taxon>
        <taxon>Neopterygii</taxon>
        <taxon>Teleostei</taxon>
        <taxon>Neoteleostei</taxon>
        <taxon>Acanthomorphata</taxon>
        <taxon>Eupercaria</taxon>
        <taxon>Centrarchiformes</taxon>
        <taxon>Terapontoidei</taxon>
        <taxon>Terapontidae</taxon>
        <taxon>Scortum</taxon>
    </lineage>
</organism>
<sequence>VNSWLSSVFGDQPVPHFEVNTRTVDILKQLAQSSEARCRDTAVLSEDLRQKASEYQAEGAHLQDVLLQGAGLSCASLSKPAADYVSALVDMAMVLGVRDTSLGSFMPAVNNLTNELLEAEKSNRRLERELRALRKRLGATLVLRSNLHEDINKTANSQAVESAKAEERLLNMDFVTAKAKELSNRRERAEAQLVSRNMDKSVTHQAIVQLSEEVNALKQEVVPLKKKLEPYMDLSPSPSLAQVKIEEAKRELSRGMRAMSWTRPCHGLDWSHSLFYLTLLLWTRRMNGLADFSNYLSRIITSHSAQACDGQPLRLHCPRHSTISIQSAFYGSGEAWLCRADPALRARNHSCSAFTALQKLLSECQSQRDCQLPVNHLLFGKDPCPGTAKYLHVDYKCKPTEHKRHVVCEGDTMVLRCKPPKVLNIYAAVYGRSLGQTDTCPSHLTRPPPFECLNHEAVHLVSKSCYSKQKCVVSVSNQTFRDPCFPGTRKYLSVLYSCVPQTLLREADPHIFRSTSPPPTLPTEEAAPPADLEEPFSKGSRRPDRSGAMMSNSLLTYAYIKEHPEMAALLFTSSVCVGLLLTLLAVSVRVTCRGRRLRDHKLVPKTADRQEEEEDDDDDDEEEEEKEDDDDREGTESSLISAAERRAMRGSWEE</sequence>